<dbReference type="InterPro" id="IPR053148">
    <property type="entry name" value="PD-DEXK-like_domain"/>
</dbReference>
<comment type="caution">
    <text evidence="3">The sequence shown here is derived from an EMBL/GenBank/DDBJ whole genome shotgun (WGS) entry which is preliminary data.</text>
</comment>
<dbReference type="GO" id="GO:0003676">
    <property type="term" value="F:nucleic acid binding"/>
    <property type="evidence" value="ECO:0007669"/>
    <property type="project" value="InterPro"/>
</dbReference>
<dbReference type="Gene3D" id="3.40.1350.10">
    <property type="match status" value="1"/>
</dbReference>
<dbReference type="RefSeq" id="WP_037502859.1">
    <property type="nucleotide sequence ID" value="NZ_JJMU01000066.1"/>
</dbReference>
<dbReference type="InterPro" id="IPR011856">
    <property type="entry name" value="tRNA_endonuc-like_dom_sf"/>
</dbReference>
<keyword evidence="4" id="KW-1185">Reference proteome</keyword>
<feature type="domain" description="YhcG N-terminal" evidence="2">
    <location>
        <begin position="15"/>
        <end position="148"/>
    </location>
</feature>
<reference evidence="3 4" key="2">
    <citation type="journal article" date="2015" name="PLoS ONE">
        <title>Whole-Genome Optical Mapping and Finished Genome Sequence of Sphingobacterium deserti sp. nov., a New Species Isolated from the Western Desert of China.</title>
        <authorList>
            <person name="Teng C."/>
            <person name="Zhou Z."/>
            <person name="Molnar I."/>
            <person name="Li X."/>
            <person name="Tang R."/>
            <person name="Chen M."/>
            <person name="Wang L."/>
            <person name="Su S."/>
            <person name="Zhang W."/>
            <person name="Lin M."/>
        </authorList>
    </citation>
    <scope>NUCLEOTIDE SEQUENCE [LARGE SCALE GENOMIC DNA]</scope>
    <source>
        <strain evidence="4">ACCC05744</strain>
    </source>
</reference>
<protein>
    <recommendedName>
        <fullName evidence="5">Cytoplasmic protein</fullName>
    </recommendedName>
</protein>
<accession>A0A0B8T531</accession>
<dbReference type="AlphaFoldDB" id="A0A0B8T531"/>
<proteinExistence type="predicted"/>
<sequence>MEFSNSKYEQLLDNIGVTIEQARQNAIKFVNTELVKANWEIGRHIVKYEQHGKERAEYGSDLLSNLSKDLKQRYGKGFGRRNILDMRRFYLMYQKWQAVPAKLSWTHFVTLLGVSDDTARKFYEKQAVLENWGYRELERQINSSLFERLALSKDKKGILQLAEKGHIVTDPTEAIKDPYVLDFLKIPQSYRMTEKALEQKIIDNLQLFLLELGKGFAFIGRQYKISIRNRHFYIDLVFYHRILKCFVLIDLKIKQVEHNDIGQMNLYLNYFRTEENVEDDNEPIGIILSAEKDEVLVEYATGGISNKIFVSQYQLYLPDKKELQNKVKEILLKNL</sequence>
<gene>
    <name evidence="3" type="ORF">DI53_3549</name>
</gene>
<dbReference type="Proteomes" id="UP000031802">
    <property type="component" value="Unassembled WGS sequence"/>
</dbReference>
<dbReference type="PANTHER" id="PTHR30547:SF5">
    <property type="entry name" value="NUCLEASE YHCG-RELATED"/>
    <property type="match status" value="1"/>
</dbReference>
<evidence type="ECO:0000259" key="2">
    <source>
        <dbReference type="Pfam" id="PF17761"/>
    </source>
</evidence>
<reference evidence="4" key="1">
    <citation type="submission" date="2014-04" db="EMBL/GenBank/DDBJ databases">
        <title>Whole-Genome optical mapping and complete genome sequence of Sphingobacterium deserti sp. nov., a new spaces isolated from desert in the west of China.</title>
        <authorList>
            <person name="Teng C."/>
            <person name="Zhou Z."/>
            <person name="Li X."/>
            <person name="Chen M."/>
            <person name="Lin M."/>
            <person name="Wang L."/>
            <person name="Su S."/>
            <person name="Zhang C."/>
            <person name="Zhang W."/>
        </authorList>
    </citation>
    <scope>NUCLEOTIDE SEQUENCE [LARGE SCALE GENOMIC DNA]</scope>
    <source>
        <strain evidence="4">ACCC05744</strain>
    </source>
</reference>
<dbReference type="eggNOG" id="COG4804">
    <property type="taxonomic scope" value="Bacteria"/>
</dbReference>
<evidence type="ECO:0000313" key="4">
    <source>
        <dbReference type="Proteomes" id="UP000031802"/>
    </source>
</evidence>
<dbReference type="EMBL" id="JJMU01000066">
    <property type="protein sequence ID" value="KGE12509.1"/>
    <property type="molecule type" value="Genomic_DNA"/>
</dbReference>
<dbReference type="OrthoDB" id="9801263at2"/>
<organism evidence="3 4">
    <name type="scientific">Sphingobacterium deserti</name>
    <dbReference type="NCBI Taxonomy" id="1229276"/>
    <lineage>
        <taxon>Bacteria</taxon>
        <taxon>Pseudomonadati</taxon>
        <taxon>Bacteroidota</taxon>
        <taxon>Sphingobacteriia</taxon>
        <taxon>Sphingobacteriales</taxon>
        <taxon>Sphingobacteriaceae</taxon>
        <taxon>Sphingobacterium</taxon>
    </lineage>
</organism>
<dbReference type="PATRIC" id="fig|1229276.3.peg.3665"/>
<feature type="domain" description="YhcG PDDEXK nuclease" evidence="1">
    <location>
        <begin position="173"/>
        <end position="327"/>
    </location>
</feature>
<dbReference type="Pfam" id="PF17761">
    <property type="entry name" value="DUF1016_N"/>
    <property type="match status" value="1"/>
</dbReference>
<dbReference type="Pfam" id="PF06250">
    <property type="entry name" value="YhcG_C"/>
    <property type="match status" value="1"/>
</dbReference>
<dbReference type="InterPro" id="IPR009362">
    <property type="entry name" value="YhcG_C"/>
</dbReference>
<evidence type="ECO:0008006" key="5">
    <source>
        <dbReference type="Google" id="ProtNLM"/>
    </source>
</evidence>
<evidence type="ECO:0000313" key="3">
    <source>
        <dbReference type="EMBL" id="KGE12509.1"/>
    </source>
</evidence>
<dbReference type="PANTHER" id="PTHR30547">
    <property type="entry name" value="UNCHARACTERIZED PROTEIN YHCG-RELATED"/>
    <property type="match status" value="1"/>
</dbReference>
<dbReference type="InterPro" id="IPR041527">
    <property type="entry name" value="YhcG_N"/>
</dbReference>
<name>A0A0B8T531_9SPHI</name>
<evidence type="ECO:0000259" key="1">
    <source>
        <dbReference type="Pfam" id="PF06250"/>
    </source>
</evidence>